<dbReference type="PANTHER" id="PTHR43427">
    <property type="entry name" value="CHLORIDE CHANNEL PROTEIN CLC-E"/>
    <property type="match status" value="1"/>
</dbReference>
<reference evidence="14" key="1">
    <citation type="journal article" date="2019" name="Int. J. Syst. Evol. Microbiol.">
        <title>The Global Catalogue of Microorganisms (GCM) 10K type strain sequencing project: providing services to taxonomists for standard genome sequencing and annotation.</title>
        <authorList>
            <consortium name="The Broad Institute Genomics Platform"/>
            <consortium name="The Broad Institute Genome Sequencing Center for Infectious Disease"/>
            <person name="Wu L."/>
            <person name="Ma J."/>
        </authorList>
    </citation>
    <scope>NUCLEOTIDE SEQUENCE [LARGE SCALE GENOMIC DNA]</scope>
    <source>
        <strain evidence="14">CGMCC 1.15461</strain>
    </source>
</reference>
<feature type="transmembrane region" description="Helical" evidence="11">
    <location>
        <begin position="125"/>
        <end position="144"/>
    </location>
</feature>
<dbReference type="Gene3D" id="1.10.3080.10">
    <property type="entry name" value="Clc chloride channel"/>
    <property type="match status" value="1"/>
</dbReference>
<dbReference type="InterPro" id="IPR014743">
    <property type="entry name" value="Cl-channel_core"/>
</dbReference>
<gene>
    <name evidence="13" type="ORF">GCM10007424_05860</name>
</gene>
<sequence>MLNRNVSKVRLFFRNNFRRVETLFFIAKSLLSDRQFIYLSAVLVSISTAFAVIILKGFAHNVFNFANYINGYLKLPYINSLLPIAGILLTVLVVRKILNGRMEKGTSSILYSVARRGGIIPRKQMYSQIITSSLTVGLGGSAGLESPITITGAAFGSNFAQKYKLPQKDRVLMLACGVAAGIAAAFNAPIAGVLFAIEVVLTDVSITAFIPIMISAATGAIISNIVLNEEVLLSFKQQHMFDYHNIPYYILLGILGGLVSVYHARKFQKIESYFARMKKSDYRKALYGALPLAGLIFLFPTLFGEGYESIKILTNADPSEILNNTLLEGFKDNAWVLLGFVGLTMMVKVFAAGLTLSSGGNGGNFAPSLFVGSYLGFVVAKLLHLLGFAKNLPLSSFTIVGMAGILSGLFHAPLTAIFLIGEITGGYNLMVPLMIVSSISFAVSKQFEKHSMDIKHLADKGDVFTGDKDKNILSTLDLLSLINTDIKVIKADENTTDDIVNLLSSTHHNVFAVTDQKNKLLGVIDFNTIKHIVFSPFKIKYSKLDELITTPPVIVTIEDSVETIMEQFEEANADYLPILKDGKYYGFIYKAKILEAYRQKLKEIVIE</sequence>
<dbReference type="Proteomes" id="UP000615760">
    <property type="component" value="Unassembled WGS sequence"/>
</dbReference>
<dbReference type="SUPFAM" id="SSF81340">
    <property type="entry name" value="Clc chloride channel"/>
    <property type="match status" value="1"/>
</dbReference>
<dbReference type="CDD" id="cd00400">
    <property type="entry name" value="Voltage_gated_ClC"/>
    <property type="match status" value="1"/>
</dbReference>
<dbReference type="RefSeq" id="WP_188619732.1">
    <property type="nucleotide sequence ID" value="NZ_BMJE01000001.1"/>
</dbReference>
<dbReference type="InterPro" id="IPR050368">
    <property type="entry name" value="ClC-type_chloride_channel"/>
</dbReference>
<feature type="transmembrane region" description="Helical" evidence="11">
    <location>
        <begin position="171"/>
        <end position="197"/>
    </location>
</feature>
<feature type="transmembrane region" description="Helical" evidence="11">
    <location>
        <begin position="368"/>
        <end position="388"/>
    </location>
</feature>
<dbReference type="Pfam" id="PF00571">
    <property type="entry name" value="CBS"/>
    <property type="match status" value="1"/>
</dbReference>
<evidence type="ECO:0000256" key="8">
    <source>
        <dbReference type="ARBA" id="ARBA00023214"/>
    </source>
</evidence>
<feature type="transmembrane region" description="Helical" evidence="11">
    <location>
        <begin position="427"/>
        <end position="444"/>
    </location>
</feature>
<feature type="domain" description="CBS" evidence="12">
    <location>
        <begin position="548"/>
        <end position="603"/>
    </location>
</feature>
<keyword evidence="6 11" id="KW-0472">Membrane</keyword>
<comment type="caution">
    <text evidence="13">The sequence shown here is derived from an EMBL/GenBank/DDBJ whole genome shotgun (WGS) entry which is preliminary data.</text>
</comment>
<dbReference type="InterPro" id="IPR001807">
    <property type="entry name" value="ClC"/>
</dbReference>
<dbReference type="PANTHER" id="PTHR43427:SF6">
    <property type="entry name" value="CHLORIDE CHANNEL PROTEIN CLC-E"/>
    <property type="match status" value="1"/>
</dbReference>
<feature type="transmembrane region" description="Helical" evidence="11">
    <location>
        <begin position="246"/>
        <end position="264"/>
    </location>
</feature>
<keyword evidence="14" id="KW-1185">Reference proteome</keyword>
<evidence type="ECO:0000256" key="6">
    <source>
        <dbReference type="ARBA" id="ARBA00023136"/>
    </source>
</evidence>
<evidence type="ECO:0000256" key="4">
    <source>
        <dbReference type="ARBA" id="ARBA00022989"/>
    </source>
</evidence>
<evidence type="ECO:0000256" key="3">
    <source>
        <dbReference type="ARBA" id="ARBA00022692"/>
    </source>
</evidence>
<keyword evidence="7" id="KW-0869">Chloride channel</keyword>
<comment type="subcellular location">
    <subcellularLocation>
        <location evidence="1">Membrane</location>
        <topology evidence="1">Multi-pass membrane protein</topology>
    </subcellularLocation>
</comment>
<dbReference type="InterPro" id="IPR000644">
    <property type="entry name" value="CBS_dom"/>
</dbReference>
<dbReference type="Gene3D" id="3.10.580.10">
    <property type="entry name" value="CBS-domain"/>
    <property type="match status" value="1"/>
</dbReference>
<evidence type="ECO:0000313" key="14">
    <source>
        <dbReference type="Proteomes" id="UP000615760"/>
    </source>
</evidence>
<keyword evidence="10" id="KW-0129">CBS domain</keyword>
<feature type="transmembrane region" description="Helical" evidence="11">
    <location>
        <begin position="204"/>
        <end position="226"/>
    </location>
</feature>
<accession>A0ABQ1JJE2</accession>
<organism evidence="13 14">
    <name type="scientific">Flavobacterium suaedae</name>
    <dbReference type="NCBI Taxonomy" id="1767027"/>
    <lineage>
        <taxon>Bacteria</taxon>
        <taxon>Pseudomonadati</taxon>
        <taxon>Bacteroidota</taxon>
        <taxon>Flavobacteriia</taxon>
        <taxon>Flavobacteriales</taxon>
        <taxon>Flavobacteriaceae</taxon>
        <taxon>Flavobacterium</taxon>
    </lineage>
</organism>
<feature type="transmembrane region" description="Helical" evidence="11">
    <location>
        <begin position="36"/>
        <end position="55"/>
    </location>
</feature>
<feature type="transmembrane region" description="Helical" evidence="11">
    <location>
        <begin position="285"/>
        <end position="303"/>
    </location>
</feature>
<feature type="domain" description="CBS" evidence="12">
    <location>
        <begin position="482"/>
        <end position="539"/>
    </location>
</feature>
<dbReference type="SUPFAM" id="SSF54631">
    <property type="entry name" value="CBS-domain pair"/>
    <property type="match status" value="1"/>
</dbReference>
<keyword evidence="2" id="KW-0813">Transport</keyword>
<feature type="transmembrane region" description="Helical" evidence="11">
    <location>
        <begin position="394"/>
        <end position="420"/>
    </location>
</feature>
<evidence type="ECO:0000256" key="5">
    <source>
        <dbReference type="ARBA" id="ARBA00023065"/>
    </source>
</evidence>
<protein>
    <submittedName>
        <fullName evidence="13">Transporter</fullName>
    </submittedName>
</protein>
<dbReference type="PROSITE" id="PS51371">
    <property type="entry name" value="CBS"/>
    <property type="match status" value="2"/>
</dbReference>
<keyword evidence="5" id="KW-0406">Ion transport</keyword>
<keyword evidence="8" id="KW-0868">Chloride</keyword>
<evidence type="ECO:0000313" key="13">
    <source>
        <dbReference type="EMBL" id="GGB68668.1"/>
    </source>
</evidence>
<feature type="transmembrane region" description="Helical" evidence="11">
    <location>
        <begin position="334"/>
        <end position="356"/>
    </location>
</feature>
<evidence type="ECO:0000256" key="9">
    <source>
        <dbReference type="ARBA" id="ARBA00023303"/>
    </source>
</evidence>
<dbReference type="Pfam" id="PF00654">
    <property type="entry name" value="Voltage_CLC"/>
    <property type="match status" value="1"/>
</dbReference>
<evidence type="ECO:0000256" key="7">
    <source>
        <dbReference type="ARBA" id="ARBA00023173"/>
    </source>
</evidence>
<keyword evidence="3 11" id="KW-0812">Transmembrane</keyword>
<keyword evidence="9" id="KW-0407">Ion channel</keyword>
<evidence type="ECO:0000256" key="1">
    <source>
        <dbReference type="ARBA" id="ARBA00004141"/>
    </source>
</evidence>
<dbReference type="InterPro" id="IPR046342">
    <property type="entry name" value="CBS_dom_sf"/>
</dbReference>
<evidence type="ECO:0000256" key="11">
    <source>
        <dbReference type="SAM" id="Phobius"/>
    </source>
</evidence>
<feature type="transmembrane region" description="Helical" evidence="11">
    <location>
        <begin position="75"/>
        <end position="94"/>
    </location>
</feature>
<dbReference type="PRINTS" id="PR00762">
    <property type="entry name" value="CLCHANNEL"/>
</dbReference>
<dbReference type="EMBL" id="BMJE01000001">
    <property type="protein sequence ID" value="GGB68668.1"/>
    <property type="molecule type" value="Genomic_DNA"/>
</dbReference>
<evidence type="ECO:0000259" key="12">
    <source>
        <dbReference type="PROSITE" id="PS51371"/>
    </source>
</evidence>
<dbReference type="CDD" id="cd02205">
    <property type="entry name" value="CBS_pair_SF"/>
    <property type="match status" value="1"/>
</dbReference>
<evidence type="ECO:0000256" key="10">
    <source>
        <dbReference type="PROSITE-ProRule" id="PRU00703"/>
    </source>
</evidence>
<name>A0ABQ1JJE2_9FLAO</name>
<proteinExistence type="predicted"/>
<keyword evidence="4 11" id="KW-1133">Transmembrane helix</keyword>
<evidence type="ECO:0000256" key="2">
    <source>
        <dbReference type="ARBA" id="ARBA00022448"/>
    </source>
</evidence>